<dbReference type="EMBL" id="UXSR01000427">
    <property type="protein sequence ID" value="VDD76530.1"/>
    <property type="molecule type" value="Genomic_DNA"/>
</dbReference>
<keyword evidence="6" id="KW-0519">Myristate</keyword>
<evidence type="ECO:0000256" key="9">
    <source>
        <dbReference type="ARBA" id="ARBA00022840"/>
    </source>
</evidence>
<evidence type="ECO:0000256" key="5">
    <source>
        <dbReference type="ARBA" id="ARBA00022679"/>
    </source>
</evidence>
<keyword evidence="5" id="KW-0808">Transferase</keyword>
<dbReference type="Pfam" id="PF00017">
    <property type="entry name" value="SH2"/>
    <property type="match status" value="1"/>
</dbReference>
<feature type="domain" description="Protein kinase" evidence="17">
    <location>
        <begin position="143"/>
        <end position="396"/>
    </location>
</feature>
<feature type="binding site" evidence="15">
    <location>
        <position position="179"/>
    </location>
    <ligand>
        <name>ATP</name>
        <dbReference type="ChEBI" id="CHEBI:30616"/>
    </ligand>
</feature>
<dbReference type="SUPFAM" id="SSF56112">
    <property type="entry name" value="Protein kinase-like (PK-like)"/>
    <property type="match status" value="1"/>
</dbReference>
<dbReference type="InterPro" id="IPR001245">
    <property type="entry name" value="Ser-Thr/Tyr_kinase_cat_dom"/>
</dbReference>
<reference evidence="18 19" key="1">
    <citation type="submission" date="2018-10" db="EMBL/GenBank/DDBJ databases">
        <authorList>
            <consortium name="Pathogen Informatics"/>
        </authorList>
    </citation>
    <scope>NUCLEOTIDE SEQUENCE [LARGE SCALE GENOMIC DNA]</scope>
</reference>
<dbReference type="PROSITE" id="PS50011">
    <property type="entry name" value="PROTEIN_KINASE_DOM"/>
    <property type="match status" value="1"/>
</dbReference>
<evidence type="ECO:0000256" key="3">
    <source>
        <dbReference type="ARBA" id="ARBA00022443"/>
    </source>
</evidence>
<dbReference type="PROSITE" id="PS00109">
    <property type="entry name" value="PROTEIN_KINASE_TYR"/>
    <property type="match status" value="1"/>
</dbReference>
<sequence length="438" mass="49339">MSGFVHSSKPANGVKCALTPTSAAWSCQIAYTHTHTHAPVISAPLRRHRHDFVNSFTSIFRPPGALSLSVRDYEQARGDIVKHYKIKYHPENGSVCITTKKVFPNLVDLINHYSSHADGLCCRLTKPCPRPPPDDWEISRSSLVLQERLGAGQFGEVWRGQLLLLLKREWNGTTPVAIKTLKQGTMTKEEFLKEARIMKTLSHAHLVRLFAVVTTEPIYIVTELMSNGSLLHYLRSEKGKALVDDKYCSIRRRCFGMAYLEDKGLVHRDLAARNILVGDNNIVKVADFGLTRAIDITTEFPIKWTAPEAACRGQFTIKSDVWSFGVVIYEIVTYGQQPFPSMNNTETLDQVNNGYRMPCPQGCPSSIYEVMLQTWDVTPELRPTFTYLCEFFEDYVADAQVAEDGVLGGNPNPQYDPGLMKRRPGYPYMDSPARFSPI</sequence>
<dbReference type="SMART" id="SM00219">
    <property type="entry name" value="TyrKc"/>
    <property type="match status" value="1"/>
</dbReference>
<dbReference type="Proteomes" id="UP000267029">
    <property type="component" value="Unassembled WGS sequence"/>
</dbReference>
<evidence type="ECO:0000259" key="17">
    <source>
        <dbReference type="PROSITE" id="PS50011"/>
    </source>
</evidence>
<keyword evidence="7 15" id="KW-0547">Nucleotide-binding</keyword>
<dbReference type="AlphaFoldDB" id="A0A3P6H6Y0"/>
<dbReference type="PRINTS" id="PR00109">
    <property type="entry name" value="TYRKINASE"/>
</dbReference>
<organism evidence="18 19">
    <name type="scientific">Mesocestoides corti</name>
    <name type="common">Flatworm</name>
    <dbReference type="NCBI Taxonomy" id="53468"/>
    <lineage>
        <taxon>Eukaryota</taxon>
        <taxon>Metazoa</taxon>
        <taxon>Spiralia</taxon>
        <taxon>Lophotrochozoa</taxon>
        <taxon>Platyhelminthes</taxon>
        <taxon>Cestoda</taxon>
        <taxon>Eucestoda</taxon>
        <taxon>Cyclophyllidea</taxon>
        <taxon>Mesocestoididae</taxon>
        <taxon>Mesocestoides</taxon>
    </lineage>
</organism>
<keyword evidence="9 15" id="KW-0067">ATP-binding</keyword>
<comment type="subcellular location">
    <subcellularLocation>
        <location evidence="1">Endomembrane system</location>
    </subcellularLocation>
</comment>
<dbReference type="Pfam" id="PF07714">
    <property type="entry name" value="PK_Tyr_Ser-Thr"/>
    <property type="match status" value="1"/>
</dbReference>
<evidence type="ECO:0000256" key="6">
    <source>
        <dbReference type="ARBA" id="ARBA00022707"/>
    </source>
</evidence>
<evidence type="ECO:0000256" key="11">
    <source>
        <dbReference type="ARBA" id="ARBA00023137"/>
    </source>
</evidence>
<evidence type="ECO:0000256" key="14">
    <source>
        <dbReference type="PROSITE-ProRule" id="PRU00191"/>
    </source>
</evidence>
<dbReference type="GO" id="GO:0050793">
    <property type="term" value="P:regulation of developmental process"/>
    <property type="evidence" value="ECO:0007669"/>
    <property type="project" value="UniProtKB-ARBA"/>
</dbReference>
<name>A0A3P6H6Y0_MESCO</name>
<evidence type="ECO:0000256" key="8">
    <source>
        <dbReference type="ARBA" id="ARBA00022777"/>
    </source>
</evidence>
<keyword evidence="14" id="KW-0727">SH2 domain</keyword>
<dbReference type="GO" id="GO:0048468">
    <property type="term" value="P:cell development"/>
    <property type="evidence" value="ECO:0007669"/>
    <property type="project" value="UniProtKB-ARBA"/>
</dbReference>
<evidence type="ECO:0000256" key="7">
    <source>
        <dbReference type="ARBA" id="ARBA00022741"/>
    </source>
</evidence>
<dbReference type="STRING" id="53468.A0A3P6H6Y0"/>
<dbReference type="InterPro" id="IPR050198">
    <property type="entry name" value="Non-receptor_tyrosine_kinases"/>
</dbReference>
<evidence type="ECO:0000256" key="12">
    <source>
        <dbReference type="ARBA" id="ARBA00023288"/>
    </source>
</evidence>
<dbReference type="InterPro" id="IPR036860">
    <property type="entry name" value="SH2_dom_sf"/>
</dbReference>
<keyword evidence="19" id="KW-1185">Reference proteome</keyword>
<dbReference type="PROSITE" id="PS00107">
    <property type="entry name" value="PROTEIN_KINASE_ATP"/>
    <property type="match status" value="1"/>
</dbReference>
<evidence type="ECO:0000256" key="4">
    <source>
        <dbReference type="ARBA" id="ARBA00022553"/>
    </source>
</evidence>
<dbReference type="InterPro" id="IPR000980">
    <property type="entry name" value="SH2"/>
</dbReference>
<dbReference type="PROSITE" id="PS50001">
    <property type="entry name" value="SH2"/>
    <property type="match status" value="1"/>
</dbReference>
<evidence type="ECO:0000256" key="2">
    <source>
        <dbReference type="ARBA" id="ARBA00011903"/>
    </source>
</evidence>
<dbReference type="OrthoDB" id="28230at2759"/>
<dbReference type="GO" id="GO:0005524">
    <property type="term" value="F:ATP binding"/>
    <property type="evidence" value="ECO:0007669"/>
    <property type="project" value="UniProtKB-UniRule"/>
</dbReference>
<evidence type="ECO:0000256" key="15">
    <source>
        <dbReference type="PROSITE-ProRule" id="PRU10141"/>
    </source>
</evidence>
<dbReference type="Gene3D" id="3.30.200.20">
    <property type="entry name" value="Phosphorylase Kinase, domain 1"/>
    <property type="match status" value="1"/>
</dbReference>
<dbReference type="Gene3D" id="1.10.510.10">
    <property type="entry name" value="Transferase(Phosphotransferase) domain 1"/>
    <property type="match status" value="1"/>
</dbReference>
<evidence type="ECO:0000256" key="10">
    <source>
        <dbReference type="ARBA" id="ARBA00023136"/>
    </source>
</evidence>
<keyword evidence="12" id="KW-0449">Lipoprotein</keyword>
<keyword evidence="10" id="KW-0472">Membrane</keyword>
<dbReference type="GO" id="GO:0012505">
    <property type="term" value="C:endomembrane system"/>
    <property type="evidence" value="ECO:0007669"/>
    <property type="project" value="UniProtKB-SubCell"/>
</dbReference>
<protein>
    <recommendedName>
        <fullName evidence="2">non-specific protein-tyrosine kinase</fullName>
        <ecNumber evidence="2">2.7.10.2</ecNumber>
    </recommendedName>
</protein>
<evidence type="ECO:0000313" key="19">
    <source>
        <dbReference type="Proteomes" id="UP000267029"/>
    </source>
</evidence>
<dbReference type="FunFam" id="3.30.200.20:FF:000036">
    <property type="entry name" value="Tyrosine-protein kinase"/>
    <property type="match status" value="1"/>
</dbReference>
<feature type="domain" description="SH2" evidence="16">
    <location>
        <begin position="25"/>
        <end position="128"/>
    </location>
</feature>
<accession>A0A3P6H6Y0</accession>
<keyword evidence="11" id="KW-0829">Tyrosine-protein kinase</keyword>
<dbReference type="Gene3D" id="3.30.505.10">
    <property type="entry name" value="SH2 domain"/>
    <property type="match status" value="1"/>
</dbReference>
<dbReference type="InterPro" id="IPR008266">
    <property type="entry name" value="Tyr_kinase_AS"/>
</dbReference>
<keyword evidence="8" id="KW-0418">Kinase</keyword>
<dbReference type="PANTHER" id="PTHR24418">
    <property type="entry name" value="TYROSINE-PROTEIN KINASE"/>
    <property type="match status" value="1"/>
</dbReference>
<dbReference type="GO" id="GO:0004715">
    <property type="term" value="F:non-membrane spanning protein tyrosine kinase activity"/>
    <property type="evidence" value="ECO:0007669"/>
    <property type="project" value="UniProtKB-EC"/>
</dbReference>
<dbReference type="InterPro" id="IPR000719">
    <property type="entry name" value="Prot_kinase_dom"/>
</dbReference>
<proteinExistence type="predicted"/>
<gene>
    <name evidence="18" type="ORF">MCOS_LOCUS2533</name>
</gene>
<dbReference type="InterPro" id="IPR020635">
    <property type="entry name" value="Tyr_kinase_cat_dom"/>
</dbReference>
<evidence type="ECO:0000256" key="13">
    <source>
        <dbReference type="ARBA" id="ARBA00051245"/>
    </source>
</evidence>
<keyword evidence="3" id="KW-0728">SH3 domain</keyword>
<dbReference type="SUPFAM" id="SSF55550">
    <property type="entry name" value="SH2 domain"/>
    <property type="match status" value="1"/>
</dbReference>
<dbReference type="GO" id="GO:0030182">
    <property type="term" value="P:neuron differentiation"/>
    <property type="evidence" value="ECO:0007669"/>
    <property type="project" value="UniProtKB-ARBA"/>
</dbReference>
<keyword evidence="4" id="KW-0597">Phosphoprotein</keyword>
<evidence type="ECO:0000313" key="18">
    <source>
        <dbReference type="EMBL" id="VDD76530.1"/>
    </source>
</evidence>
<dbReference type="InterPro" id="IPR011009">
    <property type="entry name" value="Kinase-like_dom_sf"/>
</dbReference>
<dbReference type="InterPro" id="IPR017441">
    <property type="entry name" value="Protein_kinase_ATP_BS"/>
</dbReference>
<evidence type="ECO:0000256" key="1">
    <source>
        <dbReference type="ARBA" id="ARBA00004308"/>
    </source>
</evidence>
<dbReference type="PRINTS" id="PR00401">
    <property type="entry name" value="SH2DOMAIN"/>
</dbReference>
<comment type="catalytic activity">
    <reaction evidence="13">
        <text>L-tyrosyl-[protein] + ATP = O-phospho-L-tyrosyl-[protein] + ADP + H(+)</text>
        <dbReference type="Rhea" id="RHEA:10596"/>
        <dbReference type="Rhea" id="RHEA-COMP:10136"/>
        <dbReference type="Rhea" id="RHEA-COMP:20101"/>
        <dbReference type="ChEBI" id="CHEBI:15378"/>
        <dbReference type="ChEBI" id="CHEBI:30616"/>
        <dbReference type="ChEBI" id="CHEBI:46858"/>
        <dbReference type="ChEBI" id="CHEBI:61978"/>
        <dbReference type="ChEBI" id="CHEBI:456216"/>
        <dbReference type="EC" id="2.7.10.2"/>
    </reaction>
</comment>
<evidence type="ECO:0000259" key="16">
    <source>
        <dbReference type="PROSITE" id="PS50001"/>
    </source>
</evidence>
<dbReference type="FunFam" id="1.10.510.10:FF:001512">
    <property type="entry name" value="Receptor tyrosine-protein kinase erbB-2"/>
    <property type="match status" value="1"/>
</dbReference>
<dbReference type="EC" id="2.7.10.2" evidence="2"/>